<reference evidence="8 9" key="1">
    <citation type="submission" date="2016-10" db="EMBL/GenBank/DDBJ databases">
        <authorList>
            <person name="de Groot N.N."/>
        </authorList>
    </citation>
    <scope>NUCLEOTIDE SEQUENCE [LARGE SCALE GENOMIC DNA]</scope>
    <source>
        <strain evidence="8 9">DSM 6059</strain>
    </source>
</reference>
<evidence type="ECO:0000313" key="9">
    <source>
        <dbReference type="Proteomes" id="UP000198862"/>
    </source>
</evidence>
<evidence type="ECO:0000313" key="8">
    <source>
        <dbReference type="EMBL" id="SFC69789.1"/>
    </source>
</evidence>
<dbReference type="Gene3D" id="1.10.600.10">
    <property type="entry name" value="Farnesyl Diphosphate Synthase"/>
    <property type="match status" value="1"/>
</dbReference>
<sequence length="301" mass="32587">MNSTLINIKPELICAQNRITLILNNLIDNQINTDDKLKSAAKYSLLNGGKRLRPLLVYLTGKMLNANDNDLDIAAGAIECIHSYSLVHDDLPAMDDDNLRRGKPTCHIKFDEATAILAGDALQTLAFESLASHQFIGIDHKQQISLISTLAQASGLTGMCGGQSLDLSATDKLITLEQLEHIHNLKTGALLRCAIKLGALCSPNCTSDILDKLDCFGKAIGLAFQVQDDILDIEADTQTLGKPQGSDVASNKSTYPALLGLQGAKNKARQLYLDALKALEHINADTSELEALATYIIERDH</sequence>
<dbReference type="InterPro" id="IPR033749">
    <property type="entry name" value="Polyprenyl_synt_CS"/>
</dbReference>
<dbReference type="InterPro" id="IPR053378">
    <property type="entry name" value="Prenyl_diphosphate_synthase"/>
</dbReference>
<dbReference type="PROSITE" id="PS00444">
    <property type="entry name" value="POLYPRENYL_SYNTHASE_2"/>
    <property type="match status" value="1"/>
</dbReference>
<dbReference type="CDD" id="cd00685">
    <property type="entry name" value="Trans_IPPS_HT"/>
    <property type="match status" value="1"/>
</dbReference>
<dbReference type="SFLD" id="SFLDG01017">
    <property type="entry name" value="Polyprenyl_Transferase_Like"/>
    <property type="match status" value="1"/>
</dbReference>
<dbReference type="PROSITE" id="PS00723">
    <property type="entry name" value="POLYPRENYL_SYNTHASE_1"/>
    <property type="match status" value="1"/>
</dbReference>
<proteinExistence type="inferred from homology"/>
<dbReference type="NCBIfam" id="NF007877">
    <property type="entry name" value="PRK10581.1"/>
    <property type="match status" value="1"/>
</dbReference>
<dbReference type="Proteomes" id="UP000198862">
    <property type="component" value="Unassembled WGS sequence"/>
</dbReference>
<dbReference type="NCBIfam" id="NF045485">
    <property type="entry name" value="FPPsyn"/>
    <property type="match status" value="1"/>
</dbReference>
<dbReference type="AlphaFoldDB" id="A0A1I1L9V2"/>
<dbReference type="Pfam" id="PF00348">
    <property type="entry name" value="polyprenyl_synt"/>
    <property type="match status" value="1"/>
</dbReference>
<dbReference type="GO" id="GO:0046872">
    <property type="term" value="F:metal ion binding"/>
    <property type="evidence" value="ECO:0007669"/>
    <property type="project" value="UniProtKB-KW"/>
</dbReference>
<keyword evidence="6" id="KW-0414">Isoprene biosynthesis</keyword>
<dbReference type="EMBL" id="FOLO01000015">
    <property type="protein sequence ID" value="SFC69789.1"/>
    <property type="molecule type" value="Genomic_DNA"/>
</dbReference>
<comment type="cofactor">
    <cofactor evidence="1">
        <name>Mg(2+)</name>
        <dbReference type="ChEBI" id="CHEBI:18420"/>
    </cofactor>
</comment>
<organism evidence="8 9">
    <name type="scientific">Pseudoalteromonas denitrificans DSM 6059</name>
    <dbReference type="NCBI Taxonomy" id="1123010"/>
    <lineage>
        <taxon>Bacteria</taxon>
        <taxon>Pseudomonadati</taxon>
        <taxon>Pseudomonadota</taxon>
        <taxon>Gammaproteobacteria</taxon>
        <taxon>Alteromonadales</taxon>
        <taxon>Pseudoalteromonadaceae</taxon>
        <taxon>Pseudoalteromonas</taxon>
    </lineage>
</organism>
<dbReference type="FunFam" id="1.10.600.10:FF:000001">
    <property type="entry name" value="Geranylgeranyl diphosphate synthase"/>
    <property type="match status" value="1"/>
</dbReference>
<evidence type="ECO:0000256" key="6">
    <source>
        <dbReference type="ARBA" id="ARBA00023229"/>
    </source>
</evidence>
<name>A0A1I1L9V2_9GAMM</name>
<evidence type="ECO:0000256" key="1">
    <source>
        <dbReference type="ARBA" id="ARBA00001946"/>
    </source>
</evidence>
<dbReference type="GO" id="GO:0016114">
    <property type="term" value="P:terpenoid biosynthetic process"/>
    <property type="evidence" value="ECO:0007669"/>
    <property type="project" value="UniProtKB-ARBA"/>
</dbReference>
<evidence type="ECO:0000256" key="4">
    <source>
        <dbReference type="ARBA" id="ARBA00022723"/>
    </source>
</evidence>
<dbReference type="GO" id="GO:0008654">
    <property type="term" value="P:phospholipid biosynthetic process"/>
    <property type="evidence" value="ECO:0007669"/>
    <property type="project" value="UniProtKB-ARBA"/>
</dbReference>
<accession>A0A1I1L9V2</accession>
<evidence type="ECO:0000256" key="3">
    <source>
        <dbReference type="ARBA" id="ARBA00022679"/>
    </source>
</evidence>
<dbReference type="InterPro" id="IPR000092">
    <property type="entry name" value="Polyprenyl_synt"/>
</dbReference>
<keyword evidence="5" id="KW-0460">Magnesium</keyword>
<evidence type="ECO:0000256" key="2">
    <source>
        <dbReference type="ARBA" id="ARBA00006706"/>
    </source>
</evidence>
<dbReference type="GO" id="GO:0004659">
    <property type="term" value="F:prenyltransferase activity"/>
    <property type="evidence" value="ECO:0007669"/>
    <property type="project" value="InterPro"/>
</dbReference>
<dbReference type="PANTHER" id="PTHR43281">
    <property type="entry name" value="FARNESYL DIPHOSPHATE SYNTHASE"/>
    <property type="match status" value="1"/>
</dbReference>
<dbReference type="SFLD" id="SFLDS00005">
    <property type="entry name" value="Isoprenoid_Synthase_Type_I"/>
    <property type="match status" value="1"/>
</dbReference>
<comment type="similarity">
    <text evidence="2 7">Belongs to the FPP/GGPP synthase family.</text>
</comment>
<dbReference type="PANTHER" id="PTHR43281:SF1">
    <property type="entry name" value="FARNESYL DIPHOSPHATE SYNTHASE"/>
    <property type="match status" value="1"/>
</dbReference>
<evidence type="ECO:0000256" key="5">
    <source>
        <dbReference type="ARBA" id="ARBA00022842"/>
    </source>
</evidence>
<gene>
    <name evidence="8" type="ORF">SAMN02745724_02319</name>
</gene>
<keyword evidence="4" id="KW-0479">Metal-binding</keyword>
<dbReference type="SUPFAM" id="SSF48576">
    <property type="entry name" value="Terpenoid synthases"/>
    <property type="match status" value="1"/>
</dbReference>
<keyword evidence="9" id="KW-1185">Reference proteome</keyword>
<protein>
    <submittedName>
        <fullName evidence="8">Farnesyl-diphosphate synthase</fullName>
    </submittedName>
</protein>
<evidence type="ECO:0000256" key="7">
    <source>
        <dbReference type="RuleBase" id="RU004466"/>
    </source>
</evidence>
<keyword evidence="3 7" id="KW-0808">Transferase</keyword>
<dbReference type="STRING" id="1123010.SAMN02745724_02319"/>
<dbReference type="GO" id="GO:0005737">
    <property type="term" value="C:cytoplasm"/>
    <property type="evidence" value="ECO:0007669"/>
    <property type="project" value="UniProtKB-ARBA"/>
</dbReference>
<dbReference type="InterPro" id="IPR008949">
    <property type="entry name" value="Isoprenoid_synthase_dom_sf"/>
</dbReference>